<accession>A0AAV0YCF7</accession>
<proteinExistence type="predicted"/>
<evidence type="ECO:0000256" key="1">
    <source>
        <dbReference type="ARBA" id="ARBA00022441"/>
    </source>
</evidence>
<keyword evidence="1" id="KW-0880">Kelch repeat</keyword>
<protein>
    <submittedName>
        <fullName evidence="2">Uncharacterized protein</fullName>
    </submittedName>
</protein>
<gene>
    <name evidence="2" type="ORF">MEUPH1_LOCUS30610</name>
</gene>
<dbReference type="Pfam" id="PF01344">
    <property type="entry name" value="Kelch_1"/>
    <property type="match status" value="1"/>
</dbReference>
<dbReference type="InterPro" id="IPR006652">
    <property type="entry name" value="Kelch_1"/>
</dbReference>
<reference evidence="2 3" key="1">
    <citation type="submission" date="2023-01" db="EMBL/GenBank/DDBJ databases">
        <authorList>
            <person name="Whitehead M."/>
        </authorList>
    </citation>
    <scope>NUCLEOTIDE SEQUENCE [LARGE SCALE GENOMIC DNA]</scope>
</reference>
<dbReference type="SUPFAM" id="SSF117281">
    <property type="entry name" value="Kelch motif"/>
    <property type="match status" value="1"/>
</dbReference>
<dbReference type="SMART" id="SM00612">
    <property type="entry name" value="Kelch"/>
    <property type="match status" value="1"/>
</dbReference>
<dbReference type="InterPro" id="IPR015915">
    <property type="entry name" value="Kelch-typ_b-propeller"/>
</dbReference>
<dbReference type="Gene3D" id="2.120.10.80">
    <property type="entry name" value="Kelch-type beta propeller"/>
    <property type="match status" value="1"/>
</dbReference>
<dbReference type="AlphaFoldDB" id="A0AAV0YCF7"/>
<comment type="caution">
    <text evidence="2">The sequence shown here is derived from an EMBL/GenBank/DDBJ whole genome shotgun (WGS) entry which is preliminary data.</text>
</comment>
<evidence type="ECO:0000313" key="3">
    <source>
        <dbReference type="Proteomes" id="UP001160148"/>
    </source>
</evidence>
<organism evidence="2 3">
    <name type="scientific">Macrosiphum euphorbiae</name>
    <name type="common">potato aphid</name>
    <dbReference type="NCBI Taxonomy" id="13131"/>
    <lineage>
        <taxon>Eukaryota</taxon>
        <taxon>Metazoa</taxon>
        <taxon>Ecdysozoa</taxon>
        <taxon>Arthropoda</taxon>
        <taxon>Hexapoda</taxon>
        <taxon>Insecta</taxon>
        <taxon>Pterygota</taxon>
        <taxon>Neoptera</taxon>
        <taxon>Paraneoptera</taxon>
        <taxon>Hemiptera</taxon>
        <taxon>Sternorrhyncha</taxon>
        <taxon>Aphidomorpha</taxon>
        <taxon>Aphidoidea</taxon>
        <taxon>Aphididae</taxon>
        <taxon>Macrosiphini</taxon>
        <taxon>Macrosiphum</taxon>
    </lineage>
</organism>
<evidence type="ECO:0000313" key="2">
    <source>
        <dbReference type="EMBL" id="CAI6377334.1"/>
    </source>
</evidence>
<dbReference type="EMBL" id="CARXXK010001705">
    <property type="protein sequence ID" value="CAI6377334.1"/>
    <property type="molecule type" value="Genomic_DNA"/>
</dbReference>
<keyword evidence="3" id="KW-1185">Reference proteome</keyword>
<dbReference type="Proteomes" id="UP001160148">
    <property type="component" value="Unassembled WGS sequence"/>
</dbReference>
<sequence>MNLCRFCPGVAVLDGLLYVFGGETGSIVDTFEIYNPNTNTWTLERLSRNGVRIYGAIVVNRPHHYH</sequence>
<name>A0AAV0YCF7_9HEMI</name>